<dbReference type="KEGG" id="cik:H0194_09490"/>
<evidence type="ECO:0000313" key="2">
    <source>
        <dbReference type="Proteomes" id="UP000515743"/>
    </source>
</evidence>
<dbReference type="EMBL" id="CP059404">
    <property type="protein sequence ID" value="QNE89268.1"/>
    <property type="molecule type" value="Genomic_DNA"/>
</dbReference>
<reference evidence="1 2" key="1">
    <citation type="submission" date="2020-07" db="EMBL/GenBank/DDBJ databases">
        <title>Complete genome and description of Corynebacterium incognita strain Marseille-Q3630 sp. nov.</title>
        <authorList>
            <person name="Boxberger M."/>
        </authorList>
    </citation>
    <scope>NUCLEOTIDE SEQUENCE [LARGE SCALE GENOMIC DNA]</scope>
    <source>
        <strain evidence="1 2">Marseille-Q3630</strain>
    </source>
</reference>
<keyword evidence="1" id="KW-0032">Aminotransferase</keyword>
<sequence length="238" mass="25674">MTMCSAEVVDSYLLDEGKVVGWREHESRFLAMAVAAGAEERAVAAFLAQLRRELPRRGRWFPKISFDSDSGKLDVDVRPAPRLRTESTLWLPEAGDPRVAPRVKGPDLPVLAALRAQAQELGADDAVLHRGGEVSEAAHGTLLLFDGTGGGESFVPGAGQEVLESITLRRTAAEIDRRRVAVAALPEYAAWLGSSLHGWTPVTQWVLANGERRQACPAPPTADCNAALWEAAETFPEG</sequence>
<accession>A0A7G7CNV2</accession>
<proteinExistence type="predicted"/>
<dbReference type="AlphaFoldDB" id="A0A7G7CNV2"/>
<keyword evidence="2" id="KW-1185">Reference proteome</keyword>
<dbReference type="InterPro" id="IPR036038">
    <property type="entry name" value="Aminotransferase-like"/>
</dbReference>
<dbReference type="Pfam" id="PF01063">
    <property type="entry name" value="Aminotran_4"/>
    <property type="match status" value="1"/>
</dbReference>
<protein>
    <submittedName>
        <fullName evidence="1">Aminotransferase class IV</fullName>
    </submittedName>
</protein>
<dbReference type="InterPro" id="IPR043132">
    <property type="entry name" value="BCAT-like_C"/>
</dbReference>
<organism evidence="1 2">
    <name type="scientific">Corynebacterium incognita</name>
    <dbReference type="NCBI Taxonomy" id="2754725"/>
    <lineage>
        <taxon>Bacteria</taxon>
        <taxon>Bacillati</taxon>
        <taxon>Actinomycetota</taxon>
        <taxon>Actinomycetes</taxon>
        <taxon>Mycobacteriales</taxon>
        <taxon>Corynebacteriaceae</taxon>
        <taxon>Corynebacterium</taxon>
    </lineage>
</organism>
<dbReference type="RefSeq" id="WP_185175645.1">
    <property type="nucleotide sequence ID" value="NZ_CP059404.1"/>
</dbReference>
<dbReference type="GO" id="GO:0008483">
    <property type="term" value="F:transaminase activity"/>
    <property type="evidence" value="ECO:0007669"/>
    <property type="project" value="UniProtKB-KW"/>
</dbReference>
<gene>
    <name evidence="1" type="ORF">H0194_09490</name>
</gene>
<dbReference type="SUPFAM" id="SSF56752">
    <property type="entry name" value="D-aminoacid aminotransferase-like PLP-dependent enzymes"/>
    <property type="match status" value="1"/>
</dbReference>
<evidence type="ECO:0000313" key="1">
    <source>
        <dbReference type="EMBL" id="QNE89268.1"/>
    </source>
</evidence>
<dbReference type="Proteomes" id="UP000515743">
    <property type="component" value="Chromosome"/>
</dbReference>
<keyword evidence="1" id="KW-0808">Transferase</keyword>
<name>A0A7G7CNV2_9CORY</name>
<dbReference type="Gene3D" id="3.20.10.10">
    <property type="entry name" value="D-amino Acid Aminotransferase, subunit A, domain 2"/>
    <property type="match status" value="1"/>
</dbReference>
<dbReference type="InterPro" id="IPR001544">
    <property type="entry name" value="Aminotrans_IV"/>
</dbReference>